<name>A0ABU2CA21_9BURK</name>
<evidence type="ECO:0000256" key="1">
    <source>
        <dbReference type="ARBA" id="ARBA00005445"/>
    </source>
</evidence>
<protein>
    <recommendedName>
        <fullName evidence="3">SbsA Ig-like domain-containing protein</fullName>
    </recommendedName>
</protein>
<gene>
    <name evidence="4" type="ORF">J2X19_002873</name>
</gene>
<dbReference type="Pfam" id="PF13205">
    <property type="entry name" value="Big_5"/>
    <property type="match status" value="3"/>
</dbReference>
<comment type="similarity">
    <text evidence="1">Belongs to the ice-binding protein family.</text>
</comment>
<keyword evidence="5" id="KW-1185">Reference proteome</keyword>
<feature type="domain" description="SbsA Ig-like" evidence="3">
    <location>
        <begin position="153"/>
        <end position="254"/>
    </location>
</feature>
<dbReference type="Pfam" id="PF11999">
    <property type="entry name" value="Ice_binding"/>
    <property type="match status" value="1"/>
</dbReference>
<dbReference type="PROSITE" id="PS51257">
    <property type="entry name" value="PROKAR_LIPOPROTEIN"/>
    <property type="match status" value="1"/>
</dbReference>
<dbReference type="RefSeq" id="WP_310374125.1">
    <property type="nucleotide sequence ID" value="NZ_JAVDXT010000002.1"/>
</dbReference>
<evidence type="ECO:0000259" key="3">
    <source>
        <dbReference type="Pfam" id="PF13205"/>
    </source>
</evidence>
<evidence type="ECO:0000256" key="2">
    <source>
        <dbReference type="ARBA" id="ARBA00022729"/>
    </source>
</evidence>
<dbReference type="Proteomes" id="UP001180487">
    <property type="component" value="Unassembled WGS sequence"/>
</dbReference>
<proteinExistence type="inferred from homology"/>
<evidence type="ECO:0000313" key="4">
    <source>
        <dbReference type="EMBL" id="MDR7378194.1"/>
    </source>
</evidence>
<organism evidence="4 5">
    <name type="scientific">Rhodoferax ferrireducens</name>
    <dbReference type="NCBI Taxonomy" id="192843"/>
    <lineage>
        <taxon>Bacteria</taxon>
        <taxon>Pseudomonadati</taxon>
        <taxon>Pseudomonadota</taxon>
        <taxon>Betaproteobacteria</taxon>
        <taxon>Burkholderiales</taxon>
        <taxon>Comamonadaceae</taxon>
        <taxon>Rhodoferax</taxon>
    </lineage>
</organism>
<dbReference type="InterPro" id="IPR032812">
    <property type="entry name" value="SbsA_Ig"/>
</dbReference>
<feature type="domain" description="SbsA Ig-like" evidence="3">
    <location>
        <begin position="42"/>
        <end position="147"/>
    </location>
</feature>
<dbReference type="Gene3D" id="2.60.40.1220">
    <property type="match status" value="3"/>
</dbReference>
<feature type="domain" description="SbsA Ig-like" evidence="3">
    <location>
        <begin position="259"/>
        <end position="362"/>
    </location>
</feature>
<dbReference type="EMBL" id="JAVDXT010000002">
    <property type="protein sequence ID" value="MDR7378194.1"/>
    <property type="molecule type" value="Genomic_DNA"/>
</dbReference>
<evidence type="ECO:0000313" key="5">
    <source>
        <dbReference type="Proteomes" id="UP001180487"/>
    </source>
</evidence>
<comment type="caution">
    <text evidence="4">The sequence shown here is derived from an EMBL/GenBank/DDBJ whole genome shotgun (WGS) entry which is preliminary data.</text>
</comment>
<reference evidence="4 5" key="1">
    <citation type="submission" date="2023-07" db="EMBL/GenBank/DDBJ databases">
        <title>Sorghum-associated microbial communities from plants grown in Nebraska, USA.</title>
        <authorList>
            <person name="Schachtman D."/>
        </authorList>
    </citation>
    <scope>NUCLEOTIDE SEQUENCE [LARGE SCALE GENOMIC DNA]</scope>
    <source>
        <strain evidence="4 5">BE313</strain>
    </source>
</reference>
<dbReference type="InterPro" id="IPR021884">
    <property type="entry name" value="Ice-bd_prot"/>
</dbReference>
<sequence>MHIFKSYPRVLPWAVALAVGTLSACGGGRDPVLGTGSNVGMAPAVTSASPLPGASLVPLNTKKLIAGFSKAMDGSTLTASSFTLACPTGTPVSGVVGYDATARLATLTLPSTSNLPPSVLCTATVSTAAKDSLGFALASNYVWTFTTGVTSDLTAPTVTGTIHANGATGVPTNARVGATFSEAVDPSSINAATFGVQQGVTVVAGTVSSSGANAVFIPTTALTANTTYTATLTTGAMDLAGNALANPYVWSWTTGGTADTTAPTVSLVYPADNATQVATSSAPSATFSEAMDATSINAANFTVAGVSGQVGFNAQSQVATFTPSSPLANNTTYTATLKGGTGGVQDIAGNPLAIDKVWRFTTAAVTALQPSINLGSAAPFGTFGGSAGMTNTGIATQINGDIGTIATGTSSIQGFHDKNGDIYTETLANIGAVNGTIFTCTNSVTGPTAAGPNAAACAVATQARLDAQTAYLALVAMPPGANPGANLANLTLAPGVYTAPSGSFMVEGGDLTLDAQGNANAVWVFQMATTLTVGGPGAAFPQRIVLAGGAQAKNIYWQVGSFATINAAGGGSMSGTIITQTGAAFSTVGNTVPVTLNGRILSLGASVTLVDTFINVPAP</sequence>
<dbReference type="InterPro" id="IPR014755">
    <property type="entry name" value="Cu-Rt/internalin_Ig-like"/>
</dbReference>
<accession>A0ABU2CA21</accession>
<keyword evidence="2" id="KW-0732">Signal</keyword>